<dbReference type="EMBL" id="MLHH01000003">
    <property type="protein sequence ID" value="OOF37635.1"/>
    <property type="molecule type" value="Genomic_DNA"/>
</dbReference>
<organism evidence="3 4">
    <name type="scientific">Rodentibacter heidelbergensis</name>
    <dbReference type="NCBI Taxonomy" id="1908258"/>
    <lineage>
        <taxon>Bacteria</taxon>
        <taxon>Pseudomonadati</taxon>
        <taxon>Pseudomonadota</taxon>
        <taxon>Gammaproteobacteria</taxon>
        <taxon>Pasteurellales</taxon>
        <taxon>Pasteurellaceae</taxon>
        <taxon>Rodentibacter</taxon>
    </lineage>
</organism>
<accession>A0A1V3ICY4</accession>
<name>A0A1V3ICY4_9PAST</name>
<evidence type="ECO:0000256" key="2">
    <source>
        <dbReference type="SAM" id="SignalP"/>
    </source>
</evidence>
<dbReference type="AlphaFoldDB" id="A0A1V3ICY4"/>
<evidence type="ECO:0000313" key="3">
    <source>
        <dbReference type="EMBL" id="OOF37635.1"/>
    </source>
</evidence>
<keyword evidence="3" id="KW-0449">Lipoprotein</keyword>
<dbReference type="RefSeq" id="WP_077426458.1">
    <property type="nucleotide sequence ID" value="NZ_MLHH01000003.1"/>
</dbReference>
<evidence type="ECO:0000313" key="4">
    <source>
        <dbReference type="Proteomes" id="UP000189437"/>
    </source>
</evidence>
<reference evidence="3 4" key="1">
    <citation type="submission" date="2016-10" db="EMBL/GenBank/DDBJ databases">
        <title>Rodentibacter gen. nov. and new species.</title>
        <authorList>
            <person name="Christensen H."/>
        </authorList>
    </citation>
    <scope>NUCLEOTIDE SEQUENCE [LARGE SCALE GENOMIC DNA]</scope>
    <source>
        <strain evidence="3 4">Ac69</strain>
    </source>
</reference>
<keyword evidence="4" id="KW-1185">Reference proteome</keyword>
<dbReference type="OrthoDB" id="5678593at2"/>
<feature type="signal peptide" evidence="2">
    <location>
        <begin position="1"/>
        <end position="19"/>
    </location>
</feature>
<sequence>MNKLTKVTATALFTLFLTACDKPANKSTDATKPQTTQPAEAPKAAEAAPTVNTEAQEKADYEKLLAWNQAQGAVQAQSQQKLQQDLAAAIEANDENKAKAAVEEFNQSVQSSIASLDALDVKSDLINNAKTKTKNVLTLASQLLVAQLNTKTEEAQKAYESKAMELQAEMKSLAELGAQIEAKFNPAPAQPAAPSAEQPAPAAK</sequence>
<dbReference type="Proteomes" id="UP000189437">
    <property type="component" value="Unassembled WGS sequence"/>
</dbReference>
<dbReference type="STRING" id="1908258.BKK48_01530"/>
<feature type="region of interest" description="Disordered" evidence="1">
    <location>
        <begin position="182"/>
        <end position="204"/>
    </location>
</feature>
<dbReference type="PROSITE" id="PS51257">
    <property type="entry name" value="PROKAR_LIPOPROTEIN"/>
    <property type="match status" value="1"/>
</dbReference>
<keyword evidence="2" id="KW-0732">Signal</keyword>
<protein>
    <submittedName>
        <fullName evidence="3">Lipoprotein HlpB</fullName>
    </submittedName>
</protein>
<proteinExistence type="predicted"/>
<comment type="caution">
    <text evidence="3">The sequence shown here is derived from an EMBL/GenBank/DDBJ whole genome shotgun (WGS) entry which is preliminary data.</text>
</comment>
<feature type="compositionally biased region" description="Low complexity" evidence="1">
    <location>
        <begin position="186"/>
        <end position="204"/>
    </location>
</feature>
<feature type="region of interest" description="Disordered" evidence="1">
    <location>
        <begin position="23"/>
        <end position="55"/>
    </location>
</feature>
<feature type="compositionally biased region" description="Low complexity" evidence="1">
    <location>
        <begin position="33"/>
        <end position="50"/>
    </location>
</feature>
<evidence type="ECO:0000256" key="1">
    <source>
        <dbReference type="SAM" id="MobiDB-lite"/>
    </source>
</evidence>
<feature type="chain" id="PRO_5010703847" evidence="2">
    <location>
        <begin position="20"/>
        <end position="204"/>
    </location>
</feature>
<gene>
    <name evidence="3" type="ORF">BKK48_01530</name>
</gene>